<feature type="transmembrane region" description="Helical" evidence="1">
    <location>
        <begin position="89"/>
        <end position="111"/>
    </location>
</feature>
<evidence type="ECO:0000313" key="3">
    <source>
        <dbReference type="Proteomes" id="UP000252586"/>
    </source>
</evidence>
<keyword evidence="1" id="KW-0812">Transmembrane</keyword>
<organism evidence="2 3">
    <name type="scientific">Nocardia puris</name>
    <dbReference type="NCBI Taxonomy" id="208602"/>
    <lineage>
        <taxon>Bacteria</taxon>
        <taxon>Bacillati</taxon>
        <taxon>Actinomycetota</taxon>
        <taxon>Actinomycetes</taxon>
        <taxon>Mycobacteriales</taxon>
        <taxon>Nocardiaceae</taxon>
        <taxon>Nocardia</taxon>
    </lineage>
</organism>
<proteinExistence type="predicted"/>
<feature type="transmembrane region" description="Helical" evidence="1">
    <location>
        <begin position="131"/>
        <end position="151"/>
    </location>
</feature>
<sequence length="205" mass="20084">MSVDRGTGPPRGGAAGALVGGLAVAAHGAPGGGYPDSAEFALLLAVSVVAGCAAAGRGSRPVVGAGLSRAGGTFARTPSNALAGGGFRLLAVLGLGQAAGHVVLGGMTGHAGGGSHVAQTSSSMAGLVPGGWMLFAHIVATFVCALLILAAERFYGLVSSVIRAVRYAPRTPLVAEPPLRSRRGASFYVHLPKVSTGPRAPPACV</sequence>
<gene>
    <name evidence="2" type="ORF">DFR74_104437</name>
</gene>
<reference evidence="2 3" key="1">
    <citation type="submission" date="2018-06" db="EMBL/GenBank/DDBJ databases">
        <title>Genomic Encyclopedia of Type Strains, Phase IV (KMG-IV): sequencing the most valuable type-strain genomes for metagenomic binning, comparative biology and taxonomic classification.</title>
        <authorList>
            <person name="Goeker M."/>
        </authorList>
    </citation>
    <scope>NUCLEOTIDE SEQUENCE [LARGE SCALE GENOMIC DNA]</scope>
    <source>
        <strain evidence="2 3">DSM 44599</strain>
    </source>
</reference>
<keyword evidence="3" id="KW-1185">Reference proteome</keyword>
<keyword evidence="1" id="KW-1133">Transmembrane helix</keyword>
<accession>A0A366DQI9</accession>
<dbReference type="AlphaFoldDB" id="A0A366DQI9"/>
<evidence type="ECO:0000256" key="1">
    <source>
        <dbReference type="SAM" id="Phobius"/>
    </source>
</evidence>
<feature type="transmembrane region" description="Helical" evidence="1">
    <location>
        <begin position="38"/>
        <end position="56"/>
    </location>
</feature>
<keyword evidence="1" id="KW-0472">Membrane</keyword>
<dbReference type="Proteomes" id="UP000252586">
    <property type="component" value="Unassembled WGS sequence"/>
</dbReference>
<dbReference type="EMBL" id="QNRE01000004">
    <property type="protein sequence ID" value="RBO91729.1"/>
    <property type="molecule type" value="Genomic_DNA"/>
</dbReference>
<comment type="caution">
    <text evidence="2">The sequence shown here is derived from an EMBL/GenBank/DDBJ whole genome shotgun (WGS) entry which is preliminary data.</text>
</comment>
<evidence type="ECO:0000313" key="2">
    <source>
        <dbReference type="EMBL" id="RBO91729.1"/>
    </source>
</evidence>
<protein>
    <submittedName>
        <fullName evidence="2">Uncharacterized protein</fullName>
    </submittedName>
</protein>
<name>A0A366DQI9_9NOCA</name>
<dbReference type="OrthoDB" id="4563751at2"/>
<dbReference type="STRING" id="1210090.GCA_001613185_03485"/>
<dbReference type="RefSeq" id="WP_067509942.1">
    <property type="nucleotide sequence ID" value="NZ_QNRE01000004.1"/>
</dbReference>